<feature type="compositionally biased region" description="Polar residues" evidence="1">
    <location>
        <begin position="472"/>
        <end position="490"/>
    </location>
</feature>
<feature type="compositionally biased region" description="Low complexity" evidence="1">
    <location>
        <begin position="670"/>
        <end position="687"/>
    </location>
</feature>
<reference evidence="2 3" key="1">
    <citation type="submission" date="2016-03" db="EMBL/GenBank/DDBJ databases">
        <title>Comparative genomics of Pseudogymnoascus destructans, the fungus causing white-nose syndrome of bats.</title>
        <authorList>
            <person name="Palmer J.M."/>
            <person name="Drees K.P."/>
            <person name="Foster J.T."/>
            <person name="Lindner D.L."/>
        </authorList>
    </citation>
    <scope>NUCLEOTIDE SEQUENCE [LARGE SCALE GENOMIC DNA]</scope>
    <source>
        <strain evidence="2 3">UAMH 10579</strain>
    </source>
</reference>
<evidence type="ECO:0000313" key="3">
    <source>
        <dbReference type="Proteomes" id="UP000091956"/>
    </source>
</evidence>
<accession>A0A1B8G6M3</accession>
<dbReference type="Proteomes" id="UP000091956">
    <property type="component" value="Unassembled WGS sequence"/>
</dbReference>
<feature type="region of interest" description="Disordered" evidence="1">
    <location>
        <begin position="640"/>
        <end position="830"/>
    </location>
</feature>
<evidence type="ECO:0000256" key="1">
    <source>
        <dbReference type="SAM" id="MobiDB-lite"/>
    </source>
</evidence>
<dbReference type="AlphaFoldDB" id="A0A1B8G6M3"/>
<feature type="compositionally biased region" description="Polar residues" evidence="1">
    <location>
        <begin position="426"/>
        <end position="462"/>
    </location>
</feature>
<reference evidence="3" key="2">
    <citation type="journal article" date="2018" name="Nat. Commun.">
        <title>Extreme sensitivity to ultraviolet light in the fungal pathogen causing white-nose syndrome of bats.</title>
        <authorList>
            <person name="Palmer J.M."/>
            <person name="Drees K.P."/>
            <person name="Foster J.T."/>
            <person name="Lindner D.L."/>
        </authorList>
    </citation>
    <scope>NUCLEOTIDE SEQUENCE [LARGE SCALE GENOMIC DNA]</scope>
    <source>
        <strain evidence="3">UAMH 10579</strain>
    </source>
</reference>
<feature type="compositionally biased region" description="Low complexity" evidence="1">
    <location>
        <begin position="564"/>
        <end position="573"/>
    </location>
</feature>
<feature type="compositionally biased region" description="Basic and acidic residues" evidence="1">
    <location>
        <begin position="370"/>
        <end position="386"/>
    </location>
</feature>
<dbReference type="OrthoDB" id="5367052at2759"/>
<feature type="compositionally biased region" description="Low complexity" evidence="1">
    <location>
        <begin position="278"/>
        <end position="288"/>
    </location>
</feature>
<evidence type="ECO:0000313" key="2">
    <source>
        <dbReference type="EMBL" id="OBT91483.1"/>
    </source>
</evidence>
<feature type="compositionally biased region" description="Low complexity" evidence="1">
    <location>
        <begin position="250"/>
        <end position="260"/>
    </location>
</feature>
<feature type="compositionally biased region" description="Pro residues" evidence="1">
    <location>
        <begin position="513"/>
        <end position="525"/>
    </location>
</feature>
<feature type="compositionally biased region" description="Pro residues" evidence="1">
    <location>
        <begin position="328"/>
        <end position="337"/>
    </location>
</feature>
<feature type="compositionally biased region" description="Basic and acidic residues" evidence="1">
    <location>
        <begin position="793"/>
        <end position="803"/>
    </location>
</feature>
<feature type="region of interest" description="Disordered" evidence="1">
    <location>
        <begin position="1"/>
        <end position="573"/>
    </location>
</feature>
<dbReference type="EMBL" id="KV460289">
    <property type="protein sequence ID" value="OBT91483.1"/>
    <property type="molecule type" value="Genomic_DNA"/>
</dbReference>
<dbReference type="GeneID" id="28843969"/>
<dbReference type="RefSeq" id="XP_018125216.1">
    <property type="nucleotide sequence ID" value="XM_018279980.2"/>
</dbReference>
<feature type="compositionally biased region" description="Low complexity" evidence="1">
    <location>
        <begin position="345"/>
        <end position="363"/>
    </location>
</feature>
<feature type="compositionally biased region" description="Polar residues" evidence="1">
    <location>
        <begin position="28"/>
        <end position="80"/>
    </location>
</feature>
<gene>
    <name evidence="2" type="ORF">VE01_10583</name>
</gene>
<sequence>MSSLAEASQRRRQNLNPLATQLGPPQPQFQAPNSAVSLSSPFHHQTPYTPASGVRQYNPQQWGGAQTGYSPDNGRYSPSPSDVVMAPAPPPYSPPRSHNSATSFSPLDSATSASPLNRGSPGGAAYRPSPEVPAAAFPPPPPTSRTRSRDRTQPLLSHLGNVFHRKPTTPEVPEPSRQRASIDISRDQPSSSRTRGSVDIRDQPSSSHRPPPLNLEPSTEAFPVIVAEQRPPASRRAVSASAIGTPTGPSSRSRNSSTSRWAPGMPLPPPPPGPPPQSGSRSQSLSRPEGVDPIVSPPTRRPAPISTLGPVPPTPAGWVDSPRVVPGAPRPRSPLPPGALHLDTSSVSSSGHTESNSGSSSSGLTRAHAVRGEPKSIRERRSESRSGKAVAIEEPSNNPWAEAITPADIMVPPMTVLGRRPEIAKSNPSSARSFQNQDTPNSSRTPNYQSQNTPNSSRTLSHVTPRLADIQQPESRGSTPRPLNSASRTEAPTPPFSPAQYPSRNSYQGHNPNIPPKSLPTPPPISRRRADSSPRPISHILHTPLKDQGMPVPLSPKRAPSRQSPSPAAGSFSSAALQRHEQFILREASANTDEERIRLFADFIVSESRIRRELYTSAIDAMGSEVLELTRDLFRPYTHSKRSSFGSHTSTAEHKGLSGLPPLQTGPIDSAPSSASSMGSAGPGSRPESTWWTGYMPSLSPIPSMSASQAQEESSSRGRPSSRWWEVGQSGSGGSPTVLERSKRESKYMGMPRELRESLQWEGNGNSTPSQLPQSSPKAGPSNYASYGPDEYPPEKTGWHDEGPISPPHKTPTNHFNHSPAPPTPNPRHLDVSRLVTLPPPYPRHHPAVNNNHPDLTEIRTTVRQLSKFTDVEATKATFLTDDEQARHTASAAATQRRQALRATIARDIEAGSMTYADAAKAESDAAAAENEHTKATSKASFERFQTAVVAPVNDLLMERVHTCTTLFEQLRSQLFDDARAQDPTATQEEGDEQPELLEKLTLLKWIFEAREQLHAELYDLLSDRNDRYRDMVIEPYRLAGREDKVVGAERFFADDAGKRRVEFAQGALGRTMEFMDVVEANVVRGVEVQLSAFWDIAPGLRSILDKIPGIVTREFRVQIPAGEYDENPAYHEWPMQYLYSLLEHGGRSTYQFIESQTNLLCLLHEVKTAVTAARARAQESERVAGGEEAEVVRGEVEQETEAEGRTLTDDLKEKVRCVEEQWESALGGELGQVRGRVRAFLEMEGGWEGMEEAA</sequence>
<feature type="compositionally biased region" description="Polar residues" evidence="1">
    <location>
        <begin position="500"/>
        <end position="511"/>
    </location>
</feature>
<proteinExistence type="predicted"/>
<feature type="compositionally biased region" description="Basic and acidic residues" evidence="1">
    <location>
        <begin position="740"/>
        <end position="759"/>
    </location>
</feature>
<organism evidence="2 3">
    <name type="scientific">Pseudogymnoascus verrucosus</name>
    <dbReference type="NCBI Taxonomy" id="342668"/>
    <lineage>
        <taxon>Eukaryota</taxon>
        <taxon>Fungi</taxon>
        <taxon>Dikarya</taxon>
        <taxon>Ascomycota</taxon>
        <taxon>Pezizomycotina</taxon>
        <taxon>Leotiomycetes</taxon>
        <taxon>Thelebolales</taxon>
        <taxon>Thelebolaceae</taxon>
        <taxon>Pseudogymnoascus</taxon>
    </lineage>
</organism>
<dbReference type="STRING" id="342668.A0A1B8G6M3"/>
<name>A0A1B8G6M3_9PEZI</name>
<feature type="compositionally biased region" description="Polar residues" evidence="1">
    <location>
        <begin position="761"/>
        <end position="777"/>
    </location>
</feature>
<feature type="compositionally biased region" description="Polar residues" evidence="1">
    <location>
        <begin position="96"/>
        <end position="117"/>
    </location>
</feature>
<feature type="compositionally biased region" description="Low complexity" evidence="1">
    <location>
        <begin position="706"/>
        <end position="723"/>
    </location>
</feature>
<keyword evidence="3" id="KW-1185">Reference proteome</keyword>
<feature type="compositionally biased region" description="Low complexity" evidence="1">
    <location>
        <begin position="230"/>
        <end position="242"/>
    </location>
</feature>
<protein>
    <submittedName>
        <fullName evidence="2">Uncharacterized protein</fullName>
    </submittedName>
</protein>
<feature type="compositionally biased region" description="Pro residues" evidence="1">
    <location>
        <begin position="265"/>
        <end position="277"/>
    </location>
</feature>